<dbReference type="Gene3D" id="1.10.10.10">
    <property type="entry name" value="Winged helix-like DNA-binding domain superfamily/Winged helix DNA-binding domain"/>
    <property type="match status" value="1"/>
</dbReference>
<comment type="caution">
    <text evidence="7">The sequence shown here is derived from an EMBL/GenBank/DDBJ whole genome shotgun (WGS) entry which is preliminary data.</text>
</comment>
<dbReference type="InterPro" id="IPR007627">
    <property type="entry name" value="RNA_pol_sigma70_r2"/>
</dbReference>
<accession>A0A7C4QRE9</accession>
<evidence type="ECO:0000259" key="5">
    <source>
        <dbReference type="Pfam" id="PF04542"/>
    </source>
</evidence>
<name>A0A7C4QRE9_9PLAN</name>
<sequence length="214" mass="24342">MPNEPANAQDTQALLAAVGRGDADAVNNLLERHRATLRRAVQLRLDRALARRVDASDVVQDVLLEAHRRLPDYVSDPRLPFPVWLRQLAHDRVIEMHRQHRVSQRRSLDREQGTAAAFDDRSSFDVLQQLADPELTPAAANIRRELEQRFLAALDQLEEEDREIIWLRHFDQLGNSEAAAMLGLSPAAAGMRHLRALRRLRSILGEKPNRSDPL</sequence>
<dbReference type="InterPro" id="IPR013249">
    <property type="entry name" value="RNA_pol_sigma70_r4_t2"/>
</dbReference>
<evidence type="ECO:0000256" key="4">
    <source>
        <dbReference type="ARBA" id="ARBA00023163"/>
    </source>
</evidence>
<dbReference type="PANTHER" id="PTHR30385:SF8">
    <property type="entry name" value="RNA POLYMERASE SIGMA-E FACTOR"/>
    <property type="match status" value="1"/>
</dbReference>
<dbReference type="Pfam" id="PF08281">
    <property type="entry name" value="Sigma70_r4_2"/>
    <property type="match status" value="1"/>
</dbReference>
<reference evidence="7" key="1">
    <citation type="journal article" date="2020" name="mSystems">
        <title>Genome- and Community-Level Interaction Insights into Carbon Utilization and Element Cycling Functions of Hydrothermarchaeota in Hydrothermal Sediment.</title>
        <authorList>
            <person name="Zhou Z."/>
            <person name="Liu Y."/>
            <person name="Xu W."/>
            <person name="Pan J."/>
            <person name="Luo Z.H."/>
            <person name="Li M."/>
        </authorList>
    </citation>
    <scope>NUCLEOTIDE SEQUENCE [LARGE SCALE GENOMIC DNA]</scope>
    <source>
        <strain evidence="7">SpSt-508</strain>
    </source>
</reference>
<dbReference type="PANTHER" id="PTHR30385">
    <property type="entry name" value="SIGMA FACTOR F FLAGELLAR"/>
    <property type="match status" value="1"/>
</dbReference>
<evidence type="ECO:0000313" key="7">
    <source>
        <dbReference type="EMBL" id="HGT39546.1"/>
    </source>
</evidence>
<evidence type="ECO:0000259" key="6">
    <source>
        <dbReference type="Pfam" id="PF08281"/>
    </source>
</evidence>
<dbReference type="Pfam" id="PF04542">
    <property type="entry name" value="Sigma70_r2"/>
    <property type="match status" value="1"/>
</dbReference>
<keyword evidence="1" id="KW-0805">Transcription regulation</keyword>
<keyword evidence="2" id="KW-0731">Sigma factor</keyword>
<keyword evidence="3" id="KW-0238">DNA-binding</keyword>
<dbReference type="GO" id="GO:0016987">
    <property type="term" value="F:sigma factor activity"/>
    <property type="evidence" value="ECO:0007669"/>
    <property type="project" value="UniProtKB-KW"/>
</dbReference>
<evidence type="ECO:0000256" key="3">
    <source>
        <dbReference type="ARBA" id="ARBA00023125"/>
    </source>
</evidence>
<proteinExistence type="predicted"/>
<dbReference type="Gene3D" id="1.10.1740.10">
    <property type="match status" value="1"/>
</dbReference>
<dbReference type="NCBIfam" id="TIGR02937">
    <property type="entry name" value="sigma70-ECF"/>
    <property type="match status" value="1"/>
</dbReference>
<dbReference type="InterPro" id="IPR036388">
    <property type="entry name" value="WH-like_DNA-bd_sf"/>
</dbReference>
<gene>
    <name evidence="7" type="ORF">ENS64_09835</name>
</gene>
<dbReference type="SUPFAM" id="SSF88659">
    <property type="entry name" value="Sigma3 and sigma4 domains of RNA polymerase sigma factors"/>
    <property type="match status" value="1"/>
</dbReference>
<evidence type="ECO:0000256" key="2">
    <source>
        <dbReference type="ARBA" id="ARBA00023082"/>
    </source>
</evidence>
<feature type="domain" description="RNA polymerase sigma-70 region 2" evidence="5">
    <location>
        <begin position="30"/>
        <end position="101"/>
    </location>
</feature>
<evidence type="ECO:0000256" key="1">
    <source>
        <dbReference type="ARBA" id="ARBA00023015"/>
    </source>
</evidence>
<dbReference type="GO" id="GO:0003677">
    <property type="term" value="F:DNA binding"/>
    <property type="evidence" value="ECO:0007669"/>
    <property type="project" value="UniProtKB-KW"/>
</dbReference>
<protein>
    <submittedName>
        <fullName evidence="7">Sigma-70 family RNA polymerase sigma factor</fullName>
    </submittedName>
</protein>
<organism evidence="7">
    <name type="scientific">Schlesneria paludicola</name>
    <dbReference type="NCBI Taxonomy" id="360056"/>
    <lineage>
        <taxon>Bacteria</taxon>
        <taxon>Pseudomonadati</taxon>
        <taxon>Planctomycetota</taxon>
        <taxon>Planctomycetia</taxon>
        <taxon>Planctomycetales</taxon>
        <taxon>Planctomycetaceae</taxon>
        <taxon>Schlesneria</taxon>
    </lineage>
</organism>
<dbReference type="InterPro" id="IPR013324">
    <property type="entry name" value="RNA_pol_sigma_r3/r4-like"/>
</dbReference>
<feature type="domain" description="RNA polymerase sigma factor 70 region 4 type 2" evidence="6">
    <location>
        <begin position="148"/>
        <end position="200"/>
    </location>
</feature>
<dbReference type="InterPro" id="IPR013325">
    <property type="entry name" value="RNA_pol_sigma_r2"/>
</dbReference>
<dbReference type="InterPro" id="IPR014284">
    <property type="entry name" value="RNA_pol_sigma-70_dom"/>
</dbReference>
<keyword evidence="4" id="KW-0804">Transcription</keyword>
<dbReference type="AlphaFoldDB" id="A0A7C4QRE9"/>
<dbReference type="GO" id="GO:0006352">
    <property type="term" value="P:DNA-templated transcription initiation"/>
    <property type="evidence" value="ECO:0007669"/>
    <property type="project" value="InterPro"/>
</dbReference>
<dbReference type="EMBL" id="DSVQ01000012">
    <property type="protein sequence ID" value="HGT39546.1"/>
    <property type="molecule type" value="Genomic_DNA"/>
</dbReference>
<dbReference type="SUPFAM" id="SSF88946">
    <property type="entry name" value="Sigma2 domain of RNA polymerase sigma factors"/>
    <property type="match status" value="1"/>
</dbReference>